<dbReference type="SMART" id="SM00060">
    <property type="entry name" value="FN3"/>
    <property type="match status" value="1"/>
</dbReference>
<dbReference type="Pfam" id="PF16892">
    <property type="entry name" value="CHS5_N"/>
    <property type="match status" value="1"/>
</dbReference>
<dbReference type="Gene3D" id="3.40.50.10190">
    <property type="entry name" value="BRCT domain"/>
    <property type="match status" value="1"/>
</dbReference>
<dbReference type="Gene3D" id="6.20.120.50">
    <property type="match status" value="1"/>
</dbReference>
<dbReference type="CDD" id="cd00063">
    <property type="entry name" value="FN3"/>
    <property type="match status" value="1"/>
</dbReference>
<dbReference type="InterPro" id="IPR031669">
    <property type="entry name" value="Fn3_2"/>
</dbReference>
<dbReference type="InterPro" id="IPR003961">
    <property type="entry name" value="FN3_dom"/>
</dbReference>
<accession>A0A5C5G4H9</accession>
<dbReference type="Pfam" id="PF16893">
    <property type="entry name" value="fn3_2"/>
    <property type="match status" value="1"/>
</dbReference>
<gene>
    <name evidence="4" type="ORF">DMC30DRAFT_413704</name>
</gene>
<dbReference type="GO" id="GO:0006893">
    <property type="term" value="P:Golgi to plasma membrane transport"/>
    <property type="evidence" value="ECO:0007669"/>
    <property type="project" value="TreeGrafter"/>
</dbReference>
<dbReference type="PROSITE" id="PS50172">
    <property type="entry name" value="BRCT"/>
    <property type="match status" value="1"/>
</dbReference>
<feature type="compositionally biased region" description="Low complexity" evidence="1">
    <location>
        <begin position="373"/>
        <end position="383"/>
    </location>
</feature>
<dbReference type="InterPro" id="IPR052827">
    <property type="entry name" value="CHS_Export/Cell_Fusion_Reg"/>
</dbReference>
<reference evidence="4 5" key="1">
    <citation type="submission" date="2019-03" db="EMBL/GenBank/DDBJ databases">
        <title>Rhodosporidium diobovatum UCD-FST 08-225 genome sequencing, assembly, and annotation.</title>
        <authorList>
            <person name="Fakankun I.U."/>
            <person name="Fristensky B."/>
            <person name="Levin D.B."/>
        </authorList>
    </citation>
    <scope>NUCLEOTIDE SEQUENCE [LARGE SCALE GENOMIC DNA]</scope>
    <source>
        <strain evidence="4 5">UCD-FST 08-225</strain>
    </source>
</reference>
<evidence type="ECO:0008006" key="6">
    <source>
        <dbReference type="Google" id="ProtNLM"/>
    </source>
</evidence>
<feature type="compositionally biased region" description="Polar residues" evidence="1">
    <location>
        <begin position="290"/>
        <end position="301"/>
    </location>
</feature>
<dbReference type="GO" id="GO:0046983">
    <property type="term" value="F:protein dimerization activity"/>
    <property type="evidence" value="ECO:0007669"/>
    <property type="project" value="InterPro"/>
</dbReference>
<dbReference type="GO" id="GO:0034044">
    <property type="term" value="C:exomer complex"/>
    <property type="evidence" value="ECO:0007669"/>
    <property type="project" value="TreeGrafter"/>
</dbReference>
<dbReference type="EMBL" id="SOZI01000006">
    <property type="protein sequence ID" value="TNY24008.1"/>
    <property type="molecule type" value="Genomic_DNA"/>
</dbReference>
<feature type="domain" description="BRCT" evidence="2">
    <location>
        <begin position="203"/>
        <end position="279"/>
    </location>
</feature>
<comment type="caution">
    <text evidence="4">The sequence shown here is derived from an EMBL/GenBank/DDBJ whole genome shotgun (WGS) entry which is preliminary data.</text>
</comment>
<dbReference type="OrthoDB" id="245697at2759"/>
<evidence type="ECO:0000259" key="2">
    <source>
        <dbReference type="PROSITE" id="PS50172"/>
    </source>
</evidence>
<dbReference type="STRING" id="5288.A0A5C5G4H9"/>
<proteinExistence type="predicted"/>
<sequence length="526" mass="55791">MSPQRYTPTHKASASHQPYDSDESTQRFVIGKIDAGIASVHLIEFPSLLLPPGVGPGSIVNIACTRNLAAEKRHARDFWDLQRDIADAFGSREPQPPQLRVRNTTQTSVTLEWDTLDLAAASLLNLSIYRNGQRLTTIPNPLSNTSTKLSGLSLDTDYAFHLVLKTSAGTYQSPTVKTRTHTIDNTTGISACFGLVEPADLADEARRVIGHLGAKSDSKIQIDTTHYIATSSASPSAPDSGPSVEYQKAVQLSIPIVTPEWLLACSRAHKLVPIAPYYLGQTNRAASLSSAQLVTPSSSSGEPRARPVSGVGAGAGAGARPEPVKEEETRGEAEVLHERERQHEQRRDVIELQEDVEAPPEDAVVRDEPAAPAPAAAEEAAAADGGETDASTRAVKSEAEGEAAGKEAPEDVPAAPEGASVPVQEQEEEERSSGAQVLPQVTVDAPAEDLARDQADADADAEAGEPAQPEEEDAPAPVEQPSSPHLDEAEAAESDVDEGQAEELPKRGEEEEAGEEANTSLVDVKL</sequence>
<dbReference type="InterPro" id="IPR013783">
    <property type="entry name" value="Ig-like_fold"/>
</dbReference>
<evidence type="ECO:0000313" key="5">
    <source>
        <dbReference type="Proteomes" id="UP000311382"/>
    </source>
</evidence>
<protein>
    <recommendedName>
        <fullName evidence="6">Chitin biosynthesis protein</fullName>
    </recommendedName>
</protein>
<dbReference type="InterPro" id="IPR036116">
    <property type="entry name" value="FN3_sf"/>
</dbReference>
<keyword evidence="5" id="KW-1185">Reference proteome</keyword>
<dbReference type="PANTHER" id="PTHR47351:SF1">
    <property type="entry name" value="CHITIN BIOSYNTHESIS PROTEIN CHS5"/>
    <property type="match status" value="1"/>
</dbReference>
<feature type="compositionally biased region" description="Basic and acidic residues" evidence="1">
    <location>
        <begin position="322"/>
        <end position="350"/>
    </location>
</feature>
<evidence type="ECO:0000259" key="3">
    <source>
        <dbReference type="PROSITE" id="PS50853"/>
    </source>
</evidence>
<dbReference type="InterPro" id="IPR001357">
    <property type="entry name" value="BRCT_dom"/>
</dbReference>
<dbReference type="Gene3D" id="2.60.40.10">
    <property type="entry name" value="Immunoglobulins"/>
    <property type="match status" value="1"/>
</dbReference>
<dbReference type="SUPFAM" id="SSF52113">
    <property type="entry name" value="BRCT domain"/>
    <property type="match status" value="1"/>
</dbReference>
<dbReference type="PANTHER" id="PTHR47351">
    <property type="entry name" value="CHITIN BIOSYNTHESIS PROTEIN CHS5"/>
    <property type="match status" value="1"/>
</dbReference>
<dbReference type="SUPFAM" id="SSF49265">
    <property type="entry name" value="Fibronectin type III"/>
    <property type="match status" value="1"/>
</dbReference>
<dbReference type="Pfam" id="PF00533">
    <property type="entry name" value="BRCT"/>
    <property type="match status" value="1"/>
</dbReference>
<dbReference type="GO" id="GO:0000747">
    <property type="term" value="P:conjugation with cellular fusion"/>
    <property type="evidence" value="ECO:0007669"/>
    <property type="project" value="TreeGrafter"/>
</dbReference>
<dbReference type="InterPro" id="IPR031673">
    <property type="entry name" value="Chs5_N"/>
</dbReference>
<name>A0A5C5G4H9_9BASI</name>
<feature type="region of interest" description="Disordered" evidence="1">
    <location>
        <begin position="1"/>
        <end position="22"/>
    </location>
</feature>
<evidence type="ECO:0000256" key="1">
    <source>
        <dbReference type="SAM" id="MobiDB-lite"/>
    </source>
</evidence>
<feature type="compositionally biased region" description="Polar residues" evidence="1">
    <location>
        <begin position="1"/>
        <end position="18"/>
    </location>
</feature>
<organism evidence="4 5">
    <name type="scientific">Rhodotorula diobovata</name>
    <dbReference type="NCBI Taxonomy" id="5288"/>
    <lineage>
        <taxon>Eukaryota</taxon>
        <taxon>Fungi</taxon>
        <taxon>Dikarya</taxon>
        <taxon>Basidiomycota</taxon>
        <taxon>Pucciniomycotina</taxon>
        <taxon>Microbotryomycetes</taxon>
        <taxon>Sporidiobolales</taxon>
        <taxon>Sporidiobolaceae</taxon>
        <taxon>Rhodotorula</taxon>
    </lineage>
</organism>
<dbReference type="Proteomes" id="UP000311382">
    <property type="component" value="Unassembled WGS sequence"/>
</dbReference>
<feature type="compositionally biased region" description="Acidic residues" evidence="1">
    <location>
        <begin position="489"/>
        <end position="501"/>
    </location>
</feature>
<feature type="domain" description="Fibronectin type-III" evidence="3">
    <location>
        <begin position="93"/>
        <end position="186"/>
    </location>
</feature>
<feature type="compositionally biased region" description="Acidic residues" evidence="1">
    <location>
        <begin position="351"/>
        <end position="360"/>
    </location>
</feature>
<evidence type="ECO:0000313" key="4">
    <source>
        <dbReference type="EMBL" id="TNY24008.1"/>
    </source>
</evidence>
<dbReference type="SMART" id="SM00292">
    <property type="entry name" value="BRCT"/>
    <property type="match status" value="1"/>
</dbReference>
<dbReference type="PROSITE" id="PS50853">
    <property type="entry name" value="FN3"/>
    <property type="match status" value="1"/>
</dbReference>
<dbReference type="InterPro" id="IPR036420">
    <property type="entry name" value="BRCT_dom_sf"/>
</dbReference>
<feature type="compositionally biased region" description="Acidic residues" evidence="1">
    <location>
        <begin position="456"/>
        <end position="474"/>
    </location>
</feature>
<feature type="compositionally biased region" description="Basic and acidic residues" evidence="1">
    <location>
        <begin position="395"/>
        <end position="409"/>
    </location>
</feature>
<feature type="region of interest" description="Disordered" evidence="1">
    <location>
        <begin position="290"/>
        <end position="526"/>
    </location>
</feature>
<dbReference type="AlphaFoldDB" id="A0A5C5G4H9"/>
<dbReference type="GO" id="GO:0005802">
    <property type="term" value="C:trans-Golgi network"/>
    <property type="evidence" value="ECO:0007669"/>
    <property type="project" value="TreeGrafter"/>
</dbReference>